<dbReference type="Proteomes" id="UP001164929">
    <property type="component" value="Chromosome 15"/>
</dbReference>
<sequence>MNCHTNTLFFNSHLKNFMLINRCMHFINTSWTFKFQREYNIVLTRTCTKVCFFLFFGGQQE</sequence>
<dbReference type="AlphaFoldDB" id="A0AAD6PX34"/>
<comment type="caution">
    <text evidence="1">The sequence shown here is derived from an EMBL/GenBank/DDBJ whole genome shotgun (WGS) entry which is preliminary data.</text>
</comment>
<evidence type="ECO:0000313" key="2">
    <source>
        <dbReference type="Proteomes" id="UP001164929"/>
    </source>
</evidence>
<accession>A0AAD6PX34</accession>
<proteinExistence type="predicted"/>
<evidence type="ECO:0000313" key="1">
    <source>
        <dbReference type="EMBL" id="KAJ6970869.1"/>
    </source>
</evidence>
<protein>
    <submittedName>
        <fullName evidence="1">Uncharacterized protein</fullName>
    </submittedName>
</protein>
<dbReference type="EMBL" id="JAQIZT010000015">
    <property type="protein sequence ID" value="KAJ6970869.1"/>
    <property type="molecule type" value="Genomic_DNA"/>
</dbReference>
<gene>
    <name evidence="1" type="ORF">NC653_035213</name>
</gene>
<keyword evidence="2" id="KW-1185">Reference proteome</keyword>
<reference evidence="1" key="1">
    <citation type="journal article" date="2023" name="Mol. Ecol. Resour.">
        <title>Chromosome-level genome assembly of a triploid poplar Populus alba 'Berolinensis'.</title>
        <authorList>
            <person name="Chen S."/>
            <person name="Yu Y."/>
            <person name="Wang X."/>
            <person name="Wang S."/>
            <person name="Zhang T."/>
            <person name="Zhou Y."/>
            <person name="He R."/>
            <person name="Meng N."/>
            <person name="Wang Y."/>
            <person name="Liu W."/>
            <person name="Liu Z."/>
            <person name="Liu J."/>
            <person name="Guo Q."/>
            <person name="Huang H."/>
            <person name="Sederoff R.R."/>
            <person name="Wang G."/>
            <person name="Qu G."/>
            <person name="Chen S."/>
        </authorList>
    </citation>
    <scope>NUCLEOTIDE SEQUENCE</scope>
    <source>
        <strain evidence="1">SC-2020</strain>
    </source>
</reference>
<organism evidence="1 2">
    <name type="scientific">Populus alba x Populus x berolinensis</name>
    <dbReference type="NCBI Taxonomy" id="444605"/>
    <lineage>
        <taxon>Eukaryota</taxon>
        <taxon>Viridiplantae</taxon>
        <taxon>Streptophyta</taxon>
        <taxon>Embryophyta</taxon>
        <taxon>Tracheophyta</taxon>
        <taxon>Spermatophyta</taxon>
        <taxon>Magnoliopsida</taxon>
        <taxon>eudicotyledons</taxon>
        <taxon>Gunneridae</taxon>
        <taxon>Pentapetalae</taxon>
        <taxon>rosids</taxon>
        <taxon>fabids</taxon>
        <taxon>Malpighiales</taxon>
        <taxon>Salicaceae</taxon>
        <taxon>Saliceae</taxon>
        <taxon>Populus</taxon>
    </lineage>
</organism>
<name>A0AAD6PX34_9ROSI</name>